<proteinExistence type="predicted"/>
<reference evidence="1 2" key="1">
    <citation type="journal article" date="2024" name="Plant J.">
        <title>Genome sequences and population genomics reveal climatic adaptation and genomic divergence between two closely related sweetgum species.</title>
        <authorList>
            <person name="Xu W.Q."/>
            <person name="Ren C.Q."/>
            <person name="Zhang X.Y."/>
            <person name="Comes H.P."/>
            <person name="Liu X.H."/>
            <person name="Li Y.G."/>
            <person name="Kettle C.J."/>
            <person name="Jalonen R."/>
            <person name="Gaisberger H."/>
            <person name="Ma Y.Z."/>
            <person name="Qiu Y.X."/>
        </authorList>
    </citation>
    <scope>NUCLEOTIDE SEQUENCE [LARGE SCALE GENOMIC DNA]</scope>
    <source>
        <strain evidence="1">Hangzhou</strain>
    </source>
</reference>
<dbReference type="Proteomes" id="UP001415857">
    <property type="component" value="Unassembled WGS sequence"/>
</dbReference>
<gene>
    <name evidence="1" type="ORF">L1049_018961</name>
</gene>
<keyword evidence="2" id="KW-1185">Reference proteome</keyword>
<dbReference type="AlphaFoldDB" id="A0AAP0WMH0"/>
<comment type="caution">
    <text evidence="1">The sequence shown here is derived from an EMBL/GenBank/DDBJ whole genome shotgun (WGS) entry which is preliminary data.</text>
</comment>
<sequence length="118" mass="13765">MECNTCKLGYFYSIFYLFNFYPWNVIQPQSSTILCSISKQRHFKDYIGFSTNLNLQWYNYAANSEAATALSCYNSICTNLSGQPIWAVAENYRFEPVFVEVLVFSRFDLVPIILDFKT</sequence>
<organism evidence="1 2">
    <name type="scientific">Liquidambar formosana</name>
    <name type="common">Formosan gum</name>
    <dbReference type="NCBI Taxonomy" id="63359"/>
    <lineage>
        <taxon>Eukaryota</taxon>
        <taxon>Viridiplantae</taxon>
        <taxon>Streptophyta</taxon>
        <taxon>Embryophyta</taxon>
        <taxon>Tracheophyta</taxon>
        <taxon>Spermatophyta</taxon>
        <taxon>Magnoliopsida</taxon>
        <taxon>eudicotyledons</taxon>
        <taxon>Gunneridae</taxon>
        <taxon>Pentapetalae</taxon>
        <taxon>Saxifragales</taxon>
        <taxon>Altingiaceae</taxon>
        <taxon>Liquidambar</taxon>
    </lineage>
</organism>
<name>A0AAP0WMH0_LIQFO</name>
<accession>A0AAP0WMH0</accession>
<protein>
    <submittedName>
        <fullName evidence="1">Uncharacterized protein</fullName>
    </submittedName>
</protein>
<evidence type="ECO:0000313" key="2">
    <source>
        <dbReference type="Proteomes" id="UP001415857"/>
    </source>
</evidence>
<dbReference type="EMBL" id="JBBPBK010000012">
    <property type="protein sequence ID" value="KAK9274147.1"/>
    <property type="molecule type" value="Genomic_DNA"/>
</dbReference>
<evidence type="ECO:0000313" key="1">
    <source>
        <dbReference type="EMBL" id="KAK9274147.1"/>
    </source>
</evidence>